<evidence type="ECO:0000256" key="4">
    <source>
        <dbReference type="ARBA" id="ARBA00023295"/>
    </source>
</evidence>
<dbReference type="EMBL" id="JADKPN010000012">
    <property type="protein sequence ID" value="MBF4764932.1"/>
    <property type="molecule type" value="Genomic_DNA"/>
</dbReference>
<dbReference type="InterPro" id="IPR023296">
    <property type="entry name" value="Glyco_hydro_beta-prop_sf"/>
</dbReference>
<dbReference type="PANTHER" id="PTHR43101">
    <property type="entry name" value="BETA-FRUCTOSIDASE"/>
    <property type="match status" value="1"/>
</dbReference>
<feature type="domain" description="Glycosyl hydrolase family 32 N-terminal" evidence="5">
    <location>
        <begin position="9"/>
        <end position="290"/>
    </location>
</feature>
<reference evidence="6" key="1">
    <citation type="submission" date="2020-11" db="EMBL/GenBank/DDBJ databases">
        <title>Nocardioides sp. nov., isolated from Soil of Cynanchum wilfordii Hemsley rhizosphere.</title>
        <authorList>
            <person name="Lee J.-S."/>
            <person name="Suh M.K."/>
            <person name="Kim J.-S."/>
        </authorList>
    </citation>
    <scope>NUCLEOTIDE SEQUENCE</scope>
    <source>
        <strain evidence="6">KCTC 19275</strain>
    </source>
</reference>
<evidence type="ECO:0000256" key="1">
    <source>
        <dbReference type="ARBA" id="ARBA00009902"/>
    </source>
</evidence>
<accession>A0A930VI34</accession>
<evidence type="ECO:0000313" key="7">
    <source>
        <dbReference type="Proteomes" id="UP000640489"/>
    </source>
</evidence>
<dbReference type="RefSeq" id="WP_194708122.1">
    <property type="nucleotide sequence ID" value="NZ_JADKPN010000012.1"/>
</dbReference>
<gene>
    <name evidence="6" type="ORF">ISU07_17505</name>
</gene>
<evidence type="ECO:0000313" key="6">
    <source>
        <dbReference type="EMBL" id="MBF4764932.1"/>
    </source>
</evidence>
<dbReference type="Proteomes" id="UP000640489">
    <property type="component" value="Unassembled WGS sequence"/>
</dbReference>
<keyword evidence="7" id="KW-1185">Reference proteome</keyword>
<dbReference type="Pfam" id="PF00251">
    <property type="entry name" value="Glyco_hydro_32N"/>
    <property type="match status" value="1"/>
</dbReference>
<dbReference type="CDD" id="cd08996">
    <property type="entry name" value="GH32_FFase"/>
    <property type="match status" value="1"/>
</dbReference>
<evidence type="ECO:0000259" key="5">
    <source>
        <dbReference type="Pfam" id="PF00251"/>
    </source>
</evidence>
<dbReference type="InterPro" id="IPR013148">
    <property type="entry name" value="Glyco_hydro_32_N"/>
</dbReference>
<keyword evidence="4" id="KW-0326">Glycosidase</keyword>
<dbReference type="InterPro" id="IPR051214">
    <property type="entry name" value="GH32_Enzymes"/>
</dbReference>
<dbReference type="SMART" id="SM00640">
    <property type="entry name" value="Glyco_32"/>
    <property type="match status" value="1"/>
</dbReference>
<dbReference type="Gene3D" id="2.115.10.20">
    <property type="entry name" value="Glycosyl hydrolase domain, family 43"/>
    <property type="match status" value="1"/>
</dbReference>
<dbReference type="GO" id="GO:0004564">
    <property type="term" value="F:beta-fructofuranosidase activity"/>
    <property type="evidence" value="ECO:0007669"/>
    <property type="project" value="UniProtKB-EC"/>
</dbReference>
<dbReference type="AlphaFoldDB" id="A0A930VI34"/>
<proteinExistence type="inferred from homology"/>
<dbReference type="PANTHER" id="PTHR43101:SF1">
    <property type="entry name" value="BETA-FRUCTOSIDASE"/>
    <property type="match status" value="1"/>
</dbReference>
<protein>
    <recommendedName>
        <fullName evidence="2">beta-fructofuranosidase</fullName>
        <ecNumber evidence="2">3.2.1.26</ecNumber>
    </recommendedName>
</protein>
<name>A0A930VI34_9ACTN</name>
<dbReference type="InterPro" id="IPR001362">
    <property type="entry name" value="Glyco_hydro_32"/>
</dbReference>
<organism evidence="6 7">
    <name type="scientific">Nocardioides islandensis</name>
    <dbReference type="NCBI Taxonomy" id="433663"/>
    <lineage>
        <taxon>Bacteria</taxon>
        <taxon>Bacillati</taxon>
        <taxon>Actinomycetota</taxon>
        <taxon>Actinomycetes</taxon>
        <taxon>Propionibacteriales</taxon>
        <taxon>Nocardioidaceae</taxon>
        <taxon>Nocardioides</taxon>
    </lineage>
</organism>
<evidence type="ECO:0000256" key="3">
    <source>
        <dbReference type="ARBA" id="ARBA00022801"/>
    </source>
</evidence>
<dbReference type="SUPFAM" id="SSF75005">
    <property type="entry name" value="Arabinanase/levansucrase/invertase"/>
    <property type="match status" value="1"/>
</dbReference>
<dbReference type="GO" id="GO:0005975">
    <property type="term" value="P:carbohydrate metabolic process"/>
    <property type="evidence" value="ECO:0007669"/>
    <property type="project" value="InterPro"/>
</dbReference>
<comment type="similarity">
    <text evidence="1">Belongs to the glycosyl hydrolase 32 family.</text>
</comment>
<comment type="caution">
    <text evidence="6">The sequence shown here is derived from an EMBL/GenBank/DDBJ whole genome shotgun (WGS) entry which is preliminary data.</text>
</comment>
<evidence type="ECO:0000256" key="2">
    <source>
        <dbReference type="ARBA" id="ARBA00012758"/>
    </source>
</evidence>
<sequence>MSSPRPALHYSPPSGWVNDPLGPTWHEGQYHLFFQYVAGRTTWDVACTWGHATSPDLLTWETQPLALDVGDGEDGVWSGSVADGIAFYTAVDAADADRGRVRRALADDASWTTWRKEDVVLTTPADDDLRAFRDPFVAPYRDGWRMLLAGSLTDGSGALWTSRSDDLVSWTPPAVAASGTDQGSLWECPALLQVDGRPVVVISVGGPSDQHAVVYAWVEDDDGDRLRLAPWQRLTHGPSLYAASGFHDADGRPGLLVWLRGIGDVEAGWMGAHSLPYLLSASGGRLVARPHPALDGRRTGEVPPGLLPAVADLDWSPRPGDVLESPGLFRAQASEEAVVVAGHELPWSGERVRLVVDGPVLEVFADGGVLAAPLPATGRDGVLEGDLARVVVQRLA</sequence>
<dbReference type="EC" id="3.2.1.26" evidence="2"/>
<keyword evidence="3 6" id="KW-0378">Hydrolase</keyword>